<evidence type="ECO:0000313" key="2">
    <source>
        <dbReference type="EMBL" id="RKP00337.1"/>
    </source>
</evidence>
<reference evidence="3" key="1">
    <citation type="journal article" date="2018" name="Nat. Microbiol.">
        <title>Leveraging single-cell genomics to expand the fungal tree of life.</title>
        <authorList>
            <person name="Ahrendt S.R."/>
            <person name="Quandt C.A."/>
            <person name="Ciobanu D."/>
            <person name="Clum A."/>
            <person name="Salamov A."/>
            <person name="Andreopoulos B."/>
            <person name="Cheng J.F."/>
            <person name="Woyke T."/>
            <person name="Pelin A."/>
            <person name="Henrissat B."/>
            <person name="Reynolds N.K."/>
            <person name="Benny G.L."/>
            <person name="Smith M.E."/>
            <person name="James T.Y."/>
            <person name="Grigoriev I.V."/>
        </authorList>
    </citation>
    <scope>NUCLEOTIDE SEQUENCE [LARGE SCALE GENOMIC DNA]</scope>
    <source>
        <strain evidence="3">ATCC 52028</strain>
    </source>
</reference>
<organism evidence="2 3">
    <name type="scientific">Caulochytrium protostelioides</name>
    <dbReference type="NCBI Taxonomy" id="1555241"/>
    <lineage>
        <taxon>Eukaryota</taxon>
        <taxon>Fungi</taxon>
        <taxon>Fungi incertae sedis</taxon>
        <taxon>Chytridiomycota</taxon>
        <taxon>Chytridiomycota incertae sedis</taxon>
        <taxon>Chytridiomycetes</taxon>
        <taxon>Caulochytriales</taxon>
        <taxon>Caulochytriaceae</taxon>
        <taxon>Caulochytrium</taxon>
    </lineage>
</organism>
<keyword evidence="1" id="KW-0472">Membrane</keyword>
<keyword evidence="1" id="KW-1133">Transmembrane helix</keyword>
<proteinExistence type="predicted"/>
<keyword evidence="1" id="KW-0812">Transmembrane</keyword>
<dbReference type="Proteomes" id="UP000274922">
    <property type="component" value="Unassembled WGS sequence"/>
</dbReference>
<evidence type="ECO:0000313" key="3">
    <source>
        <dbReference type="Proteomes" id="UP000274922"/>
    </source>
</evidence>
<feature type="transmembrane region" description="Helical" evidence="1">
    <location>
        <begin position="63"/>
        <end position="84"/>
    </location>
</feature>
<gene>
    <name evidence="2" type="ORF">CXG81DRAFT_19699</name>
</gene>
<dbReference type="AlphaFoldDB" id="A0A4P9X5C5"/>
<name>A0A4P9X5C5_9FUNG</name>
<evidence type="ECO:0008006" key="4">
    <source>
        <dbReference type="Google" id="ProtNLM"/>
    </source>
</evidence>
<evidence type="ECO:0000256" key="1">
    <source>
        <dbReference type="SAM" id="Phobius"/>
    </source>
</evidence>
<sequence>MSQTAPAVMLRAGLLRHMTTVVAPASRSMAPLLGRMGPTQVRPVHAGATSVATAAAGSRAARLGFLAGSMLLAGGAAFAMTRAVEADAVLQRSEPMIVDLGKRIAAPARRATTNNVTLQDLQPKTAAVGFVAGFLLKVFLFPMAKFMAVFTLGVASALYLGHGVRPRQTVSRLAHRLHADASSMANDETDSSNPSLASRVMGDGFSTSLYGGFLAGVLSGFYI</sequence>
<dbReference type="EMBL" id="ML014222">
    <property type="protein sequence ID" value="RKP00337.1"/>
    <property type="molecule type" value="Genomic_DNA"/>
</dbReference>
<protein>
    <recommendedName>
        <fullName evidence="4">FUN14-domain-containing protein</fullName>
    </recommendedName>
</protein>
<accession>A0A4P9X5C5</accession>
<keyword evidence="3" id="KW-1185">Reference proteome</keyword>
<feature type="transmembrane region" description="Helical" evidence="1">
    <location>
        <begin position="139"/>
        <end position="160"/>
    </location>
</feature>